<gene>
    <name evidence="1" type="ORF">LZZ85_21025</name>
</gene>
<dbReference type="Pfam" id="PF08811">
    <property type="entry name" value="DUF1800"/>
    <property type="match status" value="1"/>
</dbReference>
<dbReference type="EMBL" id="JAKLTR010000015">
    <property type="protein sequence ID" value="MCG2616795.1"/>
    <property type="molecule type" value="Genomic_DNA"/>
</dbReference>
<dbReference type="Proteomes" id="UP001165367">
    <property type="component" value="Unassembled WGS sequence"/>
</dbReference>
<dbReference type="InterPro" id="IPR014917">
    <property type="entry name" value="DUF1800"/>
</dbReference>
<evidence type="ECO:0000313" key="1">
    <source>
        <dbReference type="EMBL" id="MCG2616795.1"/>
    </source>
</evidence>
<dbReference type="RefSeq" id="WP_237875332.1">
    <property type="nucleotide sequence ID" value="NZ_JAKLTR010000015.1"/>
</dbReference>
<sequence>MDRRSFFHRVKKEKGIEWNYAADLDTVSSGLDAYKGKLSNDQLMHLLKRVTFGASPNDIDHFKGKKLKKIIHELLYTEEKEPAPPVNNYNDPDSKKEEENYFFDEEIPAGQTWINSTTFNGKNSGRRRNSLKNWWIGLMLNQQSTLREKMVVFWHNHFATQATIVDNARYLYQHNVMLRRHALGNFKAMVKDVTIDPAMLKYLNGAVSTKKAPDENYGRELQELFTIGKGPESRYTENDVKAAARVLTGYRFENKTYTTVFDANRHDESDKQFSAFYNNTVIQGKKGAPGAEETDDLLNMIFAQQEVSRFICRKLYRFFVYHSIDAITEKNVIEPLAAIFRKNDYEIKPVLEALLSSKHFFDPANFNAVIKSPLDFTIGLCREYKISFPDAGNFIDQYGLWEQVRNQATAMQQNIGDPPNVAGWQPYYQEPQYDKLWISSDSLPRRNQYSDRMINNGFAKNETKVVIDTIAFTKTLPTPADPDKLISDAIRRLYNMDLAVTEKTFIKSSILLSGLTGMQSDHYWTDIWNAYLAKPDDKKNTDQVTKRLKSLYKYLMNRPEYQLC</sequence>
<comment type="caution">
    <text evidence="1">The sequence shown here is derived from an EMBL/GenBank/DDBJ whole genome shotgun (WGS) entry which is preliminary data.</text>
</comment>
<organism evidence="1 2">
    <name type="scientific">Terrimonas ginsenosidimutans</name>
    <dbReference type="NCBI Taxonomy" id="2908004"/>
    <lineage>
        <taxon>Bacteria</taxon>
        <taxon>Pseudomonadati</taxon>
        <taxon>Bacteroidota</taxon>
        <taxon>Chitinophagia</taxon>
        <taxon>Chitinophagales</taxon>
        <taxon>Chitinophagaceae</taxon>
        <taxon>Terrimonas</taxon>
    </lineage>
</organism>
<evidence type="ECO:0000313" key="2">
    <source>
        <dbReference type="Proteomes" id="UP001165367"/>
    </source>
</evidence>
<accession>A0ABS9KWW2</accession>
<protein>
    <submittedName>
        <fullName evidence="1">DUF1800 domain-containing protein</fullName>
    </submittedName>
</protein>
<proteinExistence type="predicted"/>
<reference evidence="1" key="1">
    <citation type="submission" date="2022-01" db="EMBL/GenBank/DDBJ databases">
        <authorList>
            <person name="Jo J.-H."/>
            <person name="Im W.-T."/>
        </authorList>
    </citation>
    <scope>NUCLEOTIDE SEQUENCE</scope>
    <source>
        <strain evidence="1">NA20</strain>
    </source>
</reference>
<name>A0ABS9KWW2_9BACT</name>
<keyword evidence="2" id="KW-1185">Reference proteome</keyword>